<dbReference type="EMBL" id="OX459948">
    <property type="protein sequence ID" value="CAI9155026.1"/>
    <property type="molecule type" value="Genomic_DNA"/>
</dbReference>
<feature type="domain" description="Maestro-like HEAT-repeats" evidence="2">
    <location>
        <begin position="595"/>
        <end position="818"/>
    </location>
</feature>
<dbReference type="Proteomes" id="UP001176941">
    <property type="component" value="Chromosome 12"/>
</dbReference>
<dbReference type="InterPro" id="IPR048465">
    <property type="entry name" value="Maestro-like_HEAT"/>
</dbReference>
<evidence type="ECO:0000259" key="3">
    <source>
        <dbReference type="Pfam" id="PF23210"/>
    </source>
</evidence>
<gene>
    <name evidence="4" type="ORF">MRATA1EN1_LOCUS3988</name>
</gene>
<keyword evidence="5" id="KW-1185">Reference proteome</keyword>
<dbReference type="Pfam" id="PF23210">
    <property type="entry name" value="HEAT_Maestro_2"/>
    <property type="match status" value="1"/>
</dbReference>
<feature type="compositionally biased region" description="Low complexity" evidence="1">
    <location>
        <begin position="84"/>
        <end position="96"/>
    </location>
</feature>
<evidence type="ECO:0000313" key="4">
    <source>
        <dbReference type="EMBL" id="CAI9155026.1"/>
    </source>
</evidence>
<evidence type="ECO:0000259" key="2">
    <source>
        <dbReference type="Pfam" id="PF21047"/>
    </source>
</evidence>
<feature type="compositionally biased region" description="Polar residues" evidence="1">
    <location>
        <begin position="105"/>
        <end position="121"/>
    </location>
</feature>
<dbReference type="Pfam" id="PF21047">
    <property type="entry name" value="HEAT_Maestro"/>
    <property type="match status" value="1"/>
</dbReference>
<dbReference type="InterPro" id="IPR045206">
    <property type="entry name" value="Maestro_heat-like_prot"/>
</dbReference>
<evidence type="ECO:0008006" key="6">
    <source>
        <dbReference type="Google" id="ProtNLM"/>
    </source>
</evidence>
<feature type="region of interest" description="Disordered" evidence="1">
    <location>
        <begin position="232"/>
        <end position="274"/>
    </location>
</feature>
<proteinExistence type="predicted"/>
<reference evidence="4" key="1">
    <citation type="submission" date="2023-04" db="EMBL/GenBank/DDBJ databases">
        <authorList>
            <consortium name="ELIXIR-Norway"/>
        </authorList>
    </citation>
    <scope>NUCLEOTIDE SEQUENCE [LARGE SCALE GENOMIC DNA]</scope>
</reference>
<evidence type="ECO:0000313" key="5">
    <source>
        <dbReference type="Proteomes" id="UP001176941"/>
    </source>
</evidence>
<dbReference type="PANTHER" id="PTHR23120:SF3">
    <property type="entry name" value="MAESTRO HEAT-LIKE REPEAT FAMILY MEMBER 4"/>
    <property type="match status" value="1"/>
</dbReference>
<sequence>MPGPSGHSETQCPNGMGRRAPSSRNTPEQKLRGHWCPRSLGFREATSPGSRRDRLAPLLPPGAAGQPRAMWLPPPGGEPKLKTQQQQQQQPQWQQQTWRPGASWPLSTSGEGQSPAMTHPQQAAGPLGPESSSPAEAAAGPQSQESDDRKEAGQPSTQPSAPVGSSCGGSSGPPPPLLSEMASPQVGGWVVDLGKTLEPPPHPPSAAGTSWWVETELVEGWEMRDRAGGRTELVGGDRAGRRLGRGAGGGQSRRCERGCPLPSQDPSSRSAMAVAPSDGFHRSSWRSSCLSPEAQELDVGRVVAEKPLCHSPPWEEAVVSKIRTMTVSERCRMLQSILCCLQQDGQLVQKVKVSDASIQEVLEPLNLDFSSPLEKVGVGGLQGTALGDGLMKGSTGPQGISLAMGITSTSHLEQVWGRLEHLSRTRFLRSAPLSTDSQDSTLKASFLSASIMLVKALSQESSARSYKFTQTLEMIQCLLCILEKEPNFLANLFRQKIILVIMELSHLRPRLKPTVKSRILQTCPQSLYNLPPVEMLKSSLPPLELAPDVVGLYQKSTQVLDLLLQAFVSENESMDEICFLLQHAEPWLKSSKSYKRKRVVQSVFLLLKYVADYGKLTEEAMPSGVGRQVGLLLLLWQDRDQLTQSHSHQCVYLFLQLLIQQKGEPMSSEFMHLNKMKNFEAKAHKDSELKFYSLVKTLDEHLTVAQHTQFVLTPLQGLCSHDGLSCHLAPELLLTIMEDRSIKPEQVAEILQELFQELPCIIFTSILQTIMKAVMVLGMQHTQQTVKVIRSLCPPSERQVTPLWKALATNSRLARKVIMKMKLWLPRELIKAPVQAELVSLLALGTLYKRLTIHEYKATVRWAFAGILLGLLTQLHYLLELDMVEGMSDYQEEALEAKALSPCRTCLEVLKGLFWTTNYWEVFAHLKVLRGWELFEHLETYTEGVTLLARNVIYSGGKKFQQALESRAFQALVPLLFHLAHSCPEVVTGALPAAAPHRCGEALGDTATPDVPVRMSGRPCRSQHRQWTRPSPGVEEMCVEVDVDRLGGWCTYMDSPNRHLKLTAMKFIGGILQVYFTDLCFYLKKGDVKTLKKSAPRLEDPWVSAADFETLRQDPGSVSRKFYKHFSEDIAELSQERVRAELNWRTAS</sequence>
<accession>A0ABN8Y5E0</accession>
<dbReference type="InterPro" id="IPR055408">
    <property type="entry name" value="HEAT_MROH2B-like"/>
</dbReference>
<name>A0ABN8Y5E0_RANTA</name>
<evidence type="ECO:0000256" key="1">
    <source>
        <dbReference type="SAM" id="MobiDB-lite"/>
    </source>
</evidence>
<organism evidence="4 5">
    <name type="scientific">Rangifer tarandus platyrhynchus</name>
    <name type="common">Svalbard reindeer</name>
    <dbReference type="NCBI Taxonomy" id="3082113"/>
    <lineage>
        <taxon>Eukaryota</taxon>
        <taxon>Metazoa</taxon>
        <taxon>Chordata</taxon>
        <taxon>Craniata</taxon>
        <taxon>Vertebrata</taxon>
        <taxon>Euteleostomi</taxon>
        <taxon>Mammalia</taxon>
        <taxon>Eutheria</taxon>
        <taxon>Laurasiatheria</taxon>
        <taxon>Artiodactyla</taxon>
        <taxon>Ruminantia</taxon>
        <taxon>Pecora</taxon>
        <taxon>Cervidae</taxon>
        <taxon>Odocoileinae</taxon>
        <taxon>Rangifer</taxon>
    </lineage>
</organism>
<protein>
    <recommendedName>
        <fullName evidence="6">Maestro heat-like repeat family member 5</fullName>
    </recommendedName>
</protein>
<feature type="compositionally biased region" description="Low complexity" evidence="1">
    <location>
        <begin position="123"/>
        <end position="144"/>
    </location>
</feature>
<feature type="region of interest" description="Disordered" evidence="1">
    <location>
        <begin position="1"/>
        <end position="182"/>
    </location>
</feature>
<dbReference type="PANTHER" id="PTHR23120">
    <property type="entry name" value="MAESTRO-RELATED HEAT DOMAIN-CONTAINING"/>
    <property type="match status" value="1"/>
</dbReference>
<feature type="domain" description="MROH2B-like HEAT-repeats" evidence="3">
    <location>
        <begin position="434"/>
        <end position="567"/>
    </location>
</feature>